<feature type="chain" id="PRO_5047005256" evidence="1">
    <location>
        <begin position="20"/>
        <end position="261"/>
    </location>
</feature>
<accession>A0ABP7Z0W9</accession>
<keyword evidence="3" id="KW-1185">Reference proteome</keyword>
<dbReference type="Proteomes" id="UP001500101">
    <property type="component" value="Unassembled WGS sequence"/>
</dbReference>
<protein>
    <submittedName>
        <fullName evidence="2">Uncharacterized protein</fullName>
    </submittedName>
</protein>
<evidence type="ECO:0000313" key="3">
    <source>
        <dbReference type="Proteomes" id="UP001500101"/>
    </source>
</evidence>
<sequence length="261" mass="29330">MIKYLFGTAALILLLTSCAKDDAVLPEQHDYKIVIPPSNGNPGIGDSEEEPLGVGLALPQGIRIVERKDHPFDPDLGKLYAHANFFYVDINFVNDRMPGTPPVTVELPAGLVGVSRIHDKQNGLSIEKHLITVPPTERYGGGRDTTTVYIGMACLNKNRSMPWYDNIGPEQVFPISRNNYHKFIVSTDPNLRKLLELLLGHPGLKVNAHWDPVAAHEEDYVVPEWMKIHNEIQDIIWDVTDGFGLTQGKMDELKEKLKQYR</sequence>
<evidence type="ECO:0000313" key="2">
    <source>
        <dbReference type="EMBL" id="GAA4144557.1"/>
    </source>
</evidence>
<name>A0ABP7Z0W9_9SPHI</name>
<organism evidence="2 3">
    <name type="scientific">Sphingobacterium kyonggiense</name>
    <dbReference type="NCBI Taxonomy" id="714075"/>
    <lineage>
        <taxon>Bacteria</taxon>
        <taxon>Pseudomonadati</taxon>
        <taxon>Bacteroidota</taxon>
        <taxon>Sphingobacteriia</taxon>
        <taxon>Sphingobacteriales</taxon>
        <taxon>Sphingobacteriaceae</taxon>
        <taxon>Sphingobacterium</taxon>
    </lineage>
</organism>
<feature type="signal peptide" evidence="1">
    <location>
        <begin position="1"/>
        <end position="19"/>
    </location>
</feature>
<dbReference type="PROSITE" id="PS51257">
    <property type="entry name" value="PROKAR_LIPOPROTEIN"/>
    <property type="match status" value="1"/>
</dbReference>
<keyword evidence="1" id="KW-0732">Signal</keyword>
<proteinExistence type="predicted"/>
<dbReference type="EMBL" id="BAAAZI010000011">
    <property type="protein sequence ID" value="GAA4144557.1"/>
    <property type="molecule type" value="Genomic_DNA"/>
</dbReference>
<reference evidence="3" key="1">
    <citation type="journal article" date="2019" name="Int. J. Syst. Evol. Microbiol.">
        <title>The Global Catalogue of Microorganisms (GCM) 10K type strain sequencing project: providing services to taxonomists for standard genome sequencing and annotation.</title>
        <authorList>
            <consortium name="The Broad Institute Genomics Platform"/>
            <consortium name="The Broad Institute Genome Sequencing Center for Infectious Disease"/>
            <person name="Wu L."/>
            <person name="Ma J."/>
        </authorList>
    </citation>
    <scope>NUCLEOTIDE SEQUENCE [LARGE SCALE GENOMIC DNA]</scope>
    <source>
        <strain evidence="3">JCM 16704</strain>
    </source>
</reference>
<comment type="caution">
    <text evidence="2">The sequence shown here is derived from an EMBL/GenBank/DDBJ whole genome shotgun (WGS) entry which is preliminary data.</text>
</comment>
<evidence type="ECO:0000256" key="1">
    <source>
        <dbReference type="SAM" id="SignalP"/>
    </source>
</evidence>
<dbReference type="RefSeq" id="WP_344675357.1">
    <property type="nucleotide sequence ID" value="NZ_BAAAZI010000011.1"/>
</dbReference>
<gene>
    <name evidence="2" type="ORF">GCM10022216_27620</name>
</gene>